<protein>
    <submittedName>
        <fullName evidence="2">Uncharacterized protein</fullName>
    </submittedName>
</protein>
<name>A0AAV6TKF8_9ARAC</name>
<evidence type="ECO:0000313" key="3">
    <source>
        <dbReference type="Proteomes" id="UP000827092"/>
    </source>
</evidence>
<feature type="compositionally biased region" description="Low complexity" evidence="1">
    <location>
        <begin position="92"/>
        <end position="111"/>
    </location>
</feature>
<feature type="compositionally biased region" description="Basic and acidic residues" evidence="1">
    <location>
        <begin position="73"/>
        <end position="84"/>
    </location>
</feature>
<comment type="caution">
    <text evidence="2">The sequence shown here is derived from an EMBL/GenBank/DDBJ whole genome shotgun (WGS) entry which is preliminary data.</text>
</comment>
<reference evidence="2 3" key="1">
    <citation type="journal article" date="2022" name="Nat. Ecol. Evol.">
        <title>A masculinizing supergene underlies an exaggerated male reproductive morph in a spider.</title>
        <authorList>
            <person name="Hendrickx F."/>
            <person name="De Corte Z."/>
            <person name="Sonet G."/>
            <person name="Van Belleghem S.M."/>
            <person name="Kostlbacher S."/>
            <person name="Vangestel C."/>
        </authorList>
    </citation>
    <scope>NUCLEOTIDE SEQUENCE [LARGE SCALE GENOMIC DNA]</scope>
    <source>
        <strain evidence="2">W744_W776</strain>
    </source>
</reference>
<dbReference type="AlphaFoldDB" id="A0AAV6TKF8"/>
<accession>A0AAV6TKF8</accession>
<organism evidence="2 3">
    <name type="scientific">Oedothorax gibbosus</name>
    <dbReference type="NCBI Taxonomy" id="931172"/>
    <lineage>
        <taxon>Eukaryota</taxon>
        <taxon>Metazoa</taxon>
        <taxon>Ecdysozoa</taxon>
        <taxon>Arthropoda</taxon>
        <taxon>Chelicerata</taxon>
        <taxon>Arachnida</taxon>
        <taxon>Araneae</taxon>
        <taxon>Araneomorphae</taxon>
        <taxon>Entelegynae</taxon>
        <taxon>Araneoidea</taxon>
        <taxon>Linyphiidae</taxon>
        <taxon>Erigoninae</taxon>
        <taxon>Oedothorax</taxon>
    </lineage>
</organism>
<feature type="region of interest" description="Disordered" evidence="1">
    <location>
        <begin position="1"/>
        <end position="28"/>
    </location>
</feature>
<feature type="region of interest" description="Disordered" evidence="1">
    <location>
        <begin position="42"/>
        <end position="140"/>
    </location>
</feature>
<keyword evidence="3" id="KW-1185">Reference proteome</keyword>
<gene>
    <name evidence="2" type="ORF">JTE90_016523</name>
</gene>
<dbReference type="EMBL" id="JAFNEN010002877">
    <property type="protein sequence ID" value="KAG8172284.1"/>
    <property type="molecule type" value="Genomic_DNA"/>
</dbReference>
<evidence type="ECO:0000313" key="2">
    <source>
        <dbReference type="EMBL" id="KAG8172284.1"/>
    </source>
</evidence>
<proteinExistence type="predicted"/>
<dbReference type="Proteomes" id="UP000827092">
    <property type="component" value="Unassembled WGS sequence"/>
</dbReference>
<evidence type="ECO:0000256" key="1">
    <source>
        <dbReference type="SAM" id="MobiDB-lite"/>
    </source>
</evidence>
<sequence>MKVQAGGGWARAFGTHLSPFGAGAPEPRRFHWGKVAGVFERKTFGGPKKRGELLPKKGRGQGETLGVESVPRGLEKSLPKRESLPKSPKKCGLSPLGPNPKGKGGLKFPNPTGDRSPLGPSGGFNPKTEPENVDGGHGAELSVSLKSSCPWNRLAGDRDAGFVKHRVSCGVRMRLCWP</sequence>
<feature type="compositionally biased region" description="Basic and acidic residues" evidence="1">
    <location>
        <begin position="42"/>
        <end position="55"/>
    </location>
</feature>